<keyword evidence="2" id="KW-0560">Oxidoreductase</keyword>
<dbReference type="PANTHER" id="PTHR44196">
    <property type="entry name" value="DEHYDROGENASE/REDUCTASE SDR FAMILY MEMBER 7B"/>
    <property type="match status" value="1"/>
</dbReference>
<evidence type="ECO:0000256" key="3">
    <source>
        <dbReference type="RuleBase" id="RU000363"/>
    </source>
</evidence>
<accession>A0A6M1SSI6</accession>
<dbReference type="EMBL" id="JAALLT010000002">
    <property type="protein sequence ID" value="NGP75820.1"/>
    <property type="molecule type" value="Genomic_DNA"/>
</dbReference>
<dbReference type="PRINTS" id="PR00081">
    <property type="entry name" value="GDHRDH"/>
</dbReference>
<evidence type="ECO:0000313" key="5">
    <source>
        <dbReference type="Proteomes" id="UP000473278"/>
    </source>
</evidence>
<keyword evidence="5" id="KW-1185">Reference proteome</keyword>
<dbReference type="Gene3D" id="3.40.50.720">
    <property type="entry name" value="NAD(P)-binding Rossmann-like Domain"/>
    <property type="match status" value="1"/>
</dbReference>
<dbReference type="AlphaFoldDB" id="A0A6M1SSI6"/>
<organism evidence="4 5">
    <name type="scientific">Halalkalibaculum roseum</name>
    <dbReference type="NCBI Taxonomy" id="2709311"/>
    <lineage>
        <taxon>Bacteria</taxon>
        <taxon>Pseudomonadati</taxon>
        <taxon>Balneolota</taxon>
        <taxon>Balneolia</taxon>
        <taxon>Balneolales</taxon>
        <taxon>Balneolaceae</taxon>
        <taxon>Halalkalibaculum</taxon>
    </lineage>
</organism>
<dbReference type="InterPro" id="IPR036291">
    <property type="entry name" value="NAD(P)-bd_dom_sf"/>
</dbReference>
<dbReference type="CDD" id="cd05233">
    <property type="entry name" value="SDR_c"/>
    <property type="match status" value="1"/>
</dbReference>
<dbReference type="InterPro" id="IPR002347">
    <property type="entry name" value="SDR_fam"/>
</dbReference>
<name>A0A6M1SSI6_9BACT</name>
<dbReference type="Proteomes" id="UP000473278">
    <property type="component" value="Unassembled WGS sequence"/>
</dbReference>
<evidence type="ECO:0000313" key="4">
    <source>
        <dbReference type="EMBL" id="NGP75820.1"/>
    </source>
</evidence>
<dbReference type="Pfam" id="PF00106">
    <property type="entry name" value="adh_short"/>
    <property type="match status" value="1"/>
</dbReference>
<comment type="similarity">
    <text evidence="1 3">Belongs to the short-chain dehydrogenases/reductases (SDR) family.</text>
</comment>
<dbReference type="GO" id="GO:0016020">
    <property type="term" value="C:membrane"/>
    <property type="evidence" value="ECO:0007669"/>
    <property type="project" value="TreeGrafter"/>
</dbReference>
<sequence>MNKTAIVTGASRGIGYQTSLALAEKGHNVIASARSKEDLVQLAEHYPDLIRAFPADLTSEEDIEQLTEAVTNTYGSVDILVNNAGALINKSFEKLTKDDWLKMINVNLLTAVDLTRSLLSCFNEHAHIVNISSMGGYQGSDKFPGLSAYSAAKGALSILSECLSVELNDRNIRSNTLCLGAVQTEMLEDAFPGFNAPVSAEEMGTYIADFALAGSKFYNGQVLPVTLGNPE</sequence>
<dbReference type="PRINTS" id="PR00080">
    <property type="entry name" value="SDRFAMILY"/>
</dbReference>
<dbReference type="RefSeq" id="WP_165139563.1">
    <property type="nucleotide sequence ID" value="NZ_JAALLT010000002.1"/>
</dbReference>
<comment type="caution">
    <text evidence="4">The sequence shown here is derived from an EMBL/GenBank/DDBJ whole genome shotgun (WGS) entry which is preliminary data.</text>
</comment>
<evidence type="ECO:0000256" key="2">
    <source>
        <dbReference type="ARBA" id="ARBA00023002"/>
    </source>
</evidence>
<dbReference type="GO" id="GO:0016491">
    <property type="term" value="F:oxidoreductase activity"/>
    <property type="evidence" value="ECO:0007669"/>
    <property type="project" value="UniProtKB-KW"/>
</dbReference>
<gene>
    <name evidence="4" type="ORF">G3570_04195</name>
</gene>
<dbReference type="PANTHER" id="PTHR44196:SF1">
    <property type="entry name" value="DEHYDROGENASE_REDUCTASE SDR FAMILY MEMBER 7B"/>
    <property type="match status" value="1"/>
</dbReference>
<reference evidence="4 5" key="1">
    <citation type="submission" date="2020-02" db="EMBL/GenBank/DDBJ databases">
        <title>Balneolaceae bacterium YR4-1, complete genome.</title>
        <authorList>
            <person name="Li Y."/>
            <person name="Wu S."/>
        </authorList>
    </citation>
    <scope>NUCLEOTIDE SEQUENCE [LARGE SCALE GENOMIC DNA]</scope>
    <source>
        <strain evidence="4 5">YR4-1</strain>
    </source>
</reference>
<proteinExistence type="inferred from homology"/>
<evidence type="ECO:0000256" key="1">
    <source>
        <dbReference type="ARBA" id="ARBA00006484"/>
    </source>
</evidence>
<protein>
    <submittedName>
        <fullName evidence="4">SDR family oxidoreductase</fullName>
    </submittedName>
</protein>
<dbReference type="SUPFAM" id="SSF51735">
    <property type="entry name" value="NAD(P)-binding Rossmann-fold domains"/>
    <property type="match status" value="1"/>
</dbReference>